<comment type="caution">
    <text evidence="2">The sequence shown here is derived from an EMBL/GenBank/DDBJ whole genome shotgun (WGS) entry which is preliminary data.</text>
</comment>
<reference evidence="2 3" key="1">
    <citation type="submission" date="2019-05" db="EMBL/GenBank/DDBJ databases">
        <title>Another draft genome of Portunus trituberculatus and its Hox gene families provides insights of decapod evolution.</title>
        <authorList>
            <person name="Jeong J.-H."/>
            <person name="Song I."/>
            <person name="Kim S."/>
            <person name="Choi T."/>
            <person name="Kim D."/>
            <person name="Ryu S."/>
            <person name="Kim W."/>
        </authorList>
    </citation>
    <scope>NUCLEOTIDE SEQUENCE [LARGE SCALE GENOMIC DNA]</scope>
    <source>
        <tissue evidence="2">Muscle</tissue>
    </source>
</reference>
<dbReference type="EMBL" id="VSRR010035311">
    <property type="protein sequence ID" value="MPC72739.1"/>
    <property type="molecule type" value="Genomic_DNA"/>
</dbReference>
<name>A0A5B7HSJ7_PORTR</name>
<feature type="region of interest" description="Disordered" evidence="1">
    <location>
        <begin position="1"/>
        <end position="23"/>
    </location>
</feature>
<evidence type="ECO:0000313" key="2">
    <source>
        <dbReference type="EMBL" id="MPC72739.1"/>
    </source>
</evidence>
<evidence type="ECO:0000256" key="1">
    <source>
        <dbReference type="SAM" id="MobiDB-lite"/>
    </source>
</evidence>
<dbReference type="AlphaFoldDB" id="A0A5B7HSJ7"/>
<dbReference type="Proteomes" id="UP000324222">
    <property type="component" value="Unassembled WGS sequence"/>
</dbReference>
<feature type="compositionally biased region" description="Low complexity" evidence="1">
    <location>
        <begin position="12"/>
        <end position="23"/>
    </location>
</feature>
<keyword evidence="3" id="KW-1185">Reference proteome</keyword>
<protein>
    <submittedName>
        <fullName evidence="2">Uncharacterized protein</fullName>
    </submittedName>
</protein>
<evidence type="ECO:0000313" key="3">
    <source>
        <dbReference type="Proteomes" id="UP000324222"/>
    </source>
</evidence>
<organism evidence="2 3">
    <name type="scientific">Portunus trituberculatus</name>
    <name type="common">Swimming crab</name>
    <name type="synonym">Neptunus trituberculatus</name>
    <dbReference type="NCBI Taxonomy" id="210409"/>
    <lineage>
        <taxon>Eukaryota</taxon>
        <taxon>Metazoa</taxon>
        <taxon>Ecdysozoa</taxon>
        <taxon>Arthropoda</taxon>
        <taxon>Crustacea</taxon>
        <taxon>Multicrustacea</taxon>
        <taxon>Malacostraca</taxon>
        <taxon>Eumalacostraca</taxon>
        <taxon>Eucarida</taxon>
        <taxon>Decapoda</taxon>
        <taxon>Pleocyemata</taxon>
        <taxon>Brachyura</taxon>
        <taxon>Eubrachyura</taxon>
        <taxon>Portunoidea</taxon>
        <taxon>Portunidae</taxon>
        <taxon>Portuninae</taxon>
        <taxon>Portunus</taxon>
    </lineage>
</organism>
<gene>
    <name evidence="2" type="ORF">E2C01_067051</name>
</gene>
<proteinExistence type="predicted"/>
<sequence>MDKFPCDSGSDSQQQARRQRTSQQAITYRVLAFRAAVCRIKATHTRKSRPAVPRCYINLRLRSTPFLC</sequence>
<accession>A0A5B7HSJ7</accession>